<keyword evidence="6" id="KW-1185">Reference proteome</keyword>
<accession>A0A437RAY6</accession>
<evidence type="ECO:0000256" key="2">
    <source>
        <dbReference type="SAM" id="SignalP"/>
    </source>
</evidence>
<dbReference type="RefSeq" id="WP_128230498.1">
    <property type="nucleotide sequence ID" value="NZ_SACR01000006.1"/>
</dbReference>
<feature type="compositionally biased region" description="Low complexity" evidence="1">
    <location>
        <begin position="443"/>
        <end position="458"/>
    </location>
</feature>
<dbReference type="InterPro" id="IPR008979">
    <property type="entry name" value="Galactose-bd-like_sf"/>
</dbReference>
<organism evidence="5 6">
    <name type="scientific">Rubrivivax rivuli</name>
    <dbReference type="NCBI Taxonomy" id="1862385"/>
    <lineage>
        <taxon>Bacteria</taxon>
        <taxon>Pseudomonadati</taxon>
        <taxon>Pseudomonadota</taxon>
        <taxon>Betaproteobacteria</taxon>
        <taxon>Burkholderiales</taxon>
        <taxon>Sphaerotilaceae</taxon>
        <taxon>Rubrivivax</taxon>
    </lineage>
</organism>
<dbReference type="Gene3D" id="2.60.120.430">
    <property type="entry name" value="Galactose-binding lectin"/>
    <property type="match status" value="1"/>
</dbReference>
<dbReference type="Pfam" id="PF00144">
    <property type="entry name" value="Beta-lactamase"/>
    <property type="match status" value="1"/>
</dbReference>
<evidence type="ECO:0000256" key="1">
    <source>
        <dbReference type="SAM" id="MobiDB-lite"/>
    </source>
</evidence>
<comment type="caution">
    <text evidence="5">The sequence shown here is derived from an EMBL/GenBank/DDBJ whole genome shotgun (WGS) entry which is preliminary data.</text>
</comment>
<dbReference type="OrthoDB" id="9801061at2"/>
<name>A0A437RAY6_9BURK</name>
<evidence type="ECO:0000259" key="3">
    <source>
        <dbReference type="Pfam" id="PF00144"/>
    </source>
</evidence>
<dbReference type="InterPro" id="IPR036514">
    <property type="entry name" value="SGNH_hydro_sf"/>
</dbReference>
<proteinExistence type="predicted"/>
<dbReference type="SUPFAM" id="SSF49785">
    <property type="entry name" value="Galactose-binding domain-like"/>
    <property type="match status" value="1"/>
</dbReference>
<feature type="signal peptide" evidence="2">
    <location>
        <begin position="1"/>
        <end position="25"/>
    </location>
</feature>
<dbReference type="PANTHER" id="PTHR43283">
    <property type="entry name" value="BETA-LACTAMASE-RELATED"/>
    <property type="match status" value="1"/>
</dbReference>
<feature type="region of interest" description="Disordered" evidence="1">
    <location>
        <begin position="432"/>
        <end position="458"/>
    </location>
</feature>
<keyword evidence="2" id="KW-0732">Signal</keyword>
<dbReference type="Gene3D" id="3.40.50.1110">
    <property type="entry name" value="SGNH hydrolase"/>
    <property type="match status" value="1"/>
</dbReference>
<feature type="domain" description="SGNH hydrolase-type esterase" evidence="4">
    <location>
        <begin position="201"/>
        <end position="354"/>
    </location>
</feature>
<evidence type="ECO:0000259" key="4">
    <source>
        <dbReference type="Pfam" id="PF13472"/>
    </source>
</evidence>
<dbReference type="InterPro" id="IPR012338">
    <property type="entry name" value="Beta-lactam/transpept-like"/>
</dbReference>
<dbReference type="Pfam" id="PF13472">
    <property type="entry name" value="Lipase_GDSL_2"/>
    <property type="match status" value="1"/>
</dbReference>
<evidence type="ECO:0000313" key="5">
    <source>
        <dbReference type="EMBL" id="RVU43939.1"/>
    </source>
</evidence>
<feature type="chain" id="PRO_5019145472" evidence="2">
    <location>
        <begin position="26"/>
        <end position="847"/>
    </location>
</feature>
<dbReference type="Proteomes" id="UP000285575">
    <property type="component" value="Unassembled WGS sequence"/>
</dbReference>
<reference evidence="5 6" key="1">
    <citation type="submission" date="2019-01" db="EMBL/GenBank/DDBJ databases">
        <authorList>
            <person name="Chen W.-M."/>
        </authorList>
    </citation>
    <scope>NUCLEOTIDE SEQUENCE [LARGE SCALE GENOMIC DNA]</scope>
    <source>
        <strain evidence="5 6">KYPY4</strain>
    </source>
</reference>
<feature type="domain" description="Beta-lactamase-related" evidence="3">
    <location>
        <begin position="469"/>
        <end position="831"/>
    </location>
</feature>
<protein>
    <submittedName>
        <fullName evidence="5">Uncharacterized protein</fullName>
    </submittedName>
</protein>
<gene>
    <name evidence="5" type="ORF">EOE66_20020</name>
</gene>
<sequence length="847" mass="90645">MRSLLSTFTLALAALLPLGAVHAQALPSTPALPTAQAPATAGLQRFHFGSGPAPAGAVRVAADTPYSAERGHGFEPLAAGSGHARYFSVALPEGSYRVTATLGGTAEAGNATLKAELRRLVLPNVATAPRRTAEASFTVHVRNAQISAGPNRAAGQVALRVPRESVDEAWNWDGKLTLEVHGAQALQALRIEPVQVPLVFVLGDSTVADQSREPYASWGQMLPRWFGPGAAVVSLAQSGETFRDSLQRRRLDKILALARPGDTVLMQYGHNDQKQLRDGSGSVASYQAEIRQHLAALQAARLQPVLVTPVERRFFEPDGSLRATLAEHVAAMRAVAAEAQVPLIDLNAASRTLYAAYGPAQAPGLFATGADGRVDPTHHNNPGAWLLAGLVAQGLQDLKLPIAAQLRRDAPVVNAARPPALADIAIAASPLTTQQRPAGDTDTAANTGPRAPTGAGAAPVYPERITRLQAAVQREIDQGRLAGAVTYLARHGQPVFFQAQGLARVEEKEAMRPDTLFRLASMSKAVTTVAAMMLYEEGHFLLRDPIHKWLPAFANVQVAVAPPAGSPQGTPPRLEKPRRAITVRDLLLHTAGLTYGSGPAADEWKRAGFNDWYLLHLDESIAQWTERLAKLPLQGHPGEAFQYGYATDVLGRLVEIWSGLPLERFVEQRITQPLRMPDTHFFLPPEKAPRLAHVYGLEGGRLVLKETPANSDFIRGPRKLASGGAGLISSAPDYARFLQMLLNGGVLDGVRLLNPATVAMMTRDHLGAKFTGDAEGAGFGFWVASNPGTRSELASPGTYGWGSAYVPQYMVDPETKSVFIFLAQLRPAGDSTLNQRVKVLARQALAE</sequence>
<dbReference type="PANTHER" id="PTHR43283:SF3">
    <property type="entry name" value="BETA-LACTAMASE FAMILY PROTEIN (AFU_ORTHOLOGUE AFUA_5G07500)"/>
    <property type="match status" value="1"/>
</dbReference>
<dbReference type="EMBL" id="SACR01000006">
    <property type="protein sequence ID" value="RVU43939.1"/>
    <property type="molecule type" value="Genomic_DNA"/>
</dbReference>
<dbReference type="Gene3D" id="3.40.710.10">
    <property type="entry name" value="DD-peptidase/beta-lactamase superfamily"/>
    <property type="match status" value="1"/>
</dbReference>
<dbReference type="SUPFAM" id="SSF52266">
    <property type="entry name" value="SGNH hydrolase"/>
    <property type="match status" value="1"/>
</dbReference>
<dbReference type="GO" id="GO:0016788">
    <property type="term" value="F:hydrolase activity, acting on ester bonds"/>
    <property type="evidence" value="ECO:0007669"/>
    <property type="project" value="UniProtKB-ARBA"/>
</dbReference>
<dbReference type="SUPFAM" id="SSF56601">
    <property type="entry name" value="beta-lactamase/transpeptidase-like"/>
    <property type="match status" value="1"/>
</dbReference>
<evidence type="ECO:0000313" key="6">
    <source>
        <dbReference type="Proteomes" id="UP000285575"/>
    </source>
</evidence>
<dbReference type="InterPro" id="IPR013830">
    <property type="entry name" value="SGNH_hydro"/>
</dbReference>
<dbReference type="InterPro" id="IPR050789">
    <property type="entry name" value="Diverse_Enzym_Activities"/>
</dbReference>
<dbReference type="AlphaFoldDB" id="A0A437RAY6"/>
<dbReference type="InterPro" id="IPR001466">
    <property type="entry name" value="Beta-lactam-related"/>
</dbReference>